<feature type="domain" description="Recombinase" evidence="1">
    <location>
        <begin position="4"/>
        <end position="176"/>
    </location>
</feature>
<dbReference type="InterPro" id="IPR038109">
    <property type="entry name" value="DNA_bind_recomb_sf"/>
</dbReference>
<proteinExistence type="predicted"/>
<dbReference type="PROSITE" id="PS51737">
    <property type="entry name" value="RECOMBINASE_DNA_BIND"/>
    <property type="match status" value="1"/>
</dbReference>
<dbReference type="AlphaFoldDB" id="A0AAX1KKZ4"/>
<dbReference type="Pfam" id="PF07508">
    <property type="entry name" value="Recombinase"/>
    <property type="match status" value="1"/>
</dbReference>
<dbReference type="Pfam" id="PF13408">
    <property type="entry name" value="Zn_ribbon_recom"/>
    <property type="match status" value="1"/>
</dbReference>
<evidence type="ECO:0000313" key="2">
    <source>
        <dbReference type="EMBL" id="QQR06415.1"/>
    </source>
</evidence>
<dbReference type="InterPro" id="IPR050639">
    <property type="entry name" value="SSR_resolvase"/>
</dbReference>
<organism evidence="2 3">
    <name type="scientific">Flavonifractor plautii</name>
    <name type="common">Fusobacterium plautii</name>
    <dbReference type="NCBI Taxonomy" id="292800"/>
    <lineage>
        <taxon>Bacteria</taxon>
        <taxon>Bacillati</taxon>
        <taxon>Bacillota</taxon>
        <taxon>Clostridia</taxon>
        <taxon>Eubacteriales</taxon>
        <taxon>Oscillospiraceae</taxon>
        <taxon>Flavonifractor</taxon>
    </lineage>
</organism>
<dbReference type="PANTHER" id="PTHR30461:SF23">
    <property type="entry name" value="DNA RECOMBINASE-RELATED"/>
    <property type="match status" value="1"/>
</dbReference>
<dbReference type="EMBL" id="CP065315">
    <property type="protein sequence ID" value="QQR06415.1"/>
    <property type="molecule type" value="Genomic_DNA"/>
</dbReference>
<dbReference type="Proteomes" id="UP000595792">
    <property type="component" value="Chromosome"/>
</dbReference>
<evidence type="ECO:0000259" key="1">
    <source>
        <dbReference type="PROSITE" id="PS51737"/>
    </source>
</evidence>
<dbReference type="KEGG" id="fpla:A4U99_06880"/>
<dbReference type="GO" id="GO:0003677">
    <property type="term" value="F:DNA binding"/>
    <property type="evidence" value="ECO:0007669"/>
    <property type="project" value="InterPro"/>
</dbReference>
<evidence type="ECO:0000313" key="3">
    <source>
        <dbReference type="Proteomes" id="UP000595792"/>
    </source>
</evidence>
<name>A0AAX1KKZ4_FLAPL</name>
<dbReference type="RefSeq" id="WP_065534474.1">
    <property type="nucleotide sequence ID" value="NZ_CP015406.2"/>
</dbReference>
<protein>
    <submittedName>
        <fullName evidence="2">Recombinase family protein</fullName>
    </submittedName>
</protein>
<dbReference type="PANTHER" id="PTHR30461">
    <property type="entry name" value="DNA-INVERTASE FROM LAMBDOID PROPHAGE"/>
    <property type="match status" value="1"/>
</dbReference>
<dbReference type="Gene3D" id="3.90.1750.20">
    <property type="entry name" value="Putative Large Serine Recombinase, Chain B, Domain 2"/>
    <property type="match status" value="1"/>
</dbReference>
<reference evidence="2 3" key="1">
    <citation type="submission" date="2020-11" db="EMBL/GenBank/DDBJ databases">
        <title>Closed and high quality bacterial genomes of the OMM12 community.</title>
        <authorList>
            <person name="Marbouty M."/>
            <person name="Lamy-Besnier Q."/>
            <person name="Debarbieux L."/>
            <person name="Koszul R."/>
        </authorList>
    </citation>
    <scope>NUCLEOTIDE SEQUENCE [LARGE SCALE GENOMIC DNA]</scope>
    <source>
        <strain evidence="2 3">YL31</strain>
    </source>
</reference>
<accession>A0AAX1KKZ4</accession>
<gene>
    <name evidence="2" type="ORF">I5Q84_02600</name>
</gene>
<sequence>MGVPYGYYIAPNGHVAIDQEKANIVRMIYQQYLSGMSLGGIADFLFKRNITSPKGRNRWTQPVLSNLLSNQKYIGYIVSFDDFFLAQGEKSRRSNIDEDTHQRKATRYNSQSVLSGLLVCAECGRNYRRITRPSGEIVWRCANRVEHGKKFCQHSPSISEDRIKEVLCEKLGLSTFDRDEIKNQVDVILVQSDGSLQMKLQCAEYFEMLPN</sequence>
<dbReference type="InterPro" id="IPR011109">
    <property type="entry name" value="DNA_bind_recombinase_dom"/>
</dbReference>
<dbReference type="InterPro" id="IPR025827">
    <property type="entry name" value="Zn_ribbon_recom_dom"/>
</dbReference>
<dbReference type="GO" id="GO:0000150">
    <property type="term" value="F:DNA strand exchange activity"/>
    <property type="evidence" value="ECO:0007669"/>
    <property type="project" value="InterPro"/>
</dbReference>